<gene>
    <name evidence="5" type="ORF">METZ01_LOCUS235197</name>
</gene>
<dbReference type="InterPro" id="IPR011990">
    <property type="entry name" value="TPR-like_helical_dom_sf"/>
</dbReference>
<dbReference type="InterPro" id="IPR051012">
    <property type="entry name" value="CellSynth/LPSAsmb/PSIAsmb"/>
</dbReference>
<keyword evidence="1" id="KW-0677">Repeat</keyword>
<dbReference type="Pfam" id="PF13431">
    <property type="entry name" value="TPR_17"/>
    <property type="match status" value="1"/>
</dbReference>
<dbReference type="Pfam" id="PF13174">
    <property type="entry name" value="TPR_6"/>
    <property type="match status" value="1"/>
</dbReference>
<evidence type="ECO:0000313" key="5">
    <source>
        <dbReference type="EMBL" id="SVB82343.1"/>
    </source>
</evidence>
<reference evidence="5" key="1">
    <citation type="submission" date="2018-05" db="EMBL/GenBank/DDBJ databases">
        <authorList>
            <person name="Lanie J.A."/>
            <person name="Ng W.-L."/>
            <person name="Kazmierczak K.M."/>
            <person name="Andrzejewski T.M."/>
            <person name="Davidsen T.M."/>
            <person name="Wayne K.J."/>
            <person name="Tettelin H."/>
            <person name="Glass J.I."/>
            <person name="Rusch D."/>
            <person name="Podicherti R."/>
            <person name="Tsui H.-C.T."/>
            <person name="Winkler M.E."/>
        </authorList>
    </citation>
    <scope>NUCLEOTIDE SEQUENCE</scope>
</reference>
<dbReference type="AlphaFoldDB" id="A0A382H6G6"/>
<dbReference type="PANTHER" id="PTHR45586">
    <property type="entry name" value="TPR REPEAT-CONTAINING PROTEIN PA4667"/>
    <property type="match status" value="1"/>
</dbReference>
<name>A0A382H6G6_9ZZZZ</name>
<feature type="region of interest" description="Disordered" evidence="3">
    <location>
        <begin position="454"/>
        <end position="477"/>
    </location>
</feature>
<evidence type="ECO:0000256" key="2">
    <source>
        <dbReference type="ARBA" id="ARBA00022803"/>
    </source>
</evidence>
<evidence type="ECO:0000259" key="4">
    <source>
        <dbReference type="Pfam" id="PF13369"/>
    </source>
</evidence>
<evidence type="ECO:0000256" key="3">
    <source>
        <dbReference type="SAM" id="MobiDB-lite"/>
    </source>
</evidence>
<dbReference type="Pfam" id="PF13181">
    <property type="entry name" value="TPR_8"/>
    <property type="match status" value="1"/>
</dbReference>
<feature type="non-terminal residue" evidence="5">
    <location>
        <position position="1"/>
    </location>
</feature>
<dbReference type="EMBL" id="UINC01059200">
    <property type="protein sequence ID" value="SVB82343.1"/>
    <property type="molecule type" value="Genomic_DNA"/>
</dbReference>
<dbReference type="SMART" id="SM00028">
    <property type="entry name" value="TPR"/>
    <property type="match status" value="9"/>
</dbReference>
<dbReference type="PROSITE" id="PS50293">
    <property type="entry name" value="TPR_REGION"/>
    <property type="match status" value="1"/>
</dbReference>
<keyword evidence="2" id="KW-0802">TPR repeat</keyword>
<dbReference type="SUPFAM" id="SSF48452">
    <property type="entry name" value="TPR-like"/>
    <property type="match status" value="2"/>
</dbReference>
<feature type="non-terminal residue" evidence="5">
    <location>
        <position position="477"/>
    </location>
</feature>
<accession>A0A382H6G6</accession>
<dbReference type="PROSITE" id="PS50005">
    <property type="entry name" value="TPR"/>
    <property type="match status" value="4"/>
</dbReference>
<dbReference type="Gene3D" id="1.25.40.10">
    <property type="entry name" value="Tetratricopeptide repeat domain"/>
    <property type="match status" value="1"/>
</dbReference>
<dbReference type="PANTHER" id="PTHR45586:SF1">
    <property type="entry name" value="LIPOPOLYSACCHARIDE ASSEMBLY PROTEIN B"/>
    <property type="match status" value="1"/>
</dbReference>
<protein>
    <recommendedName>
        <fullName evidence="4">Protein SirB1 N-terminal domain-containing protein</fullName>
    </recommendedName>
</protein>
<dbReference type="Pfam" id="PF13432">
    <property type="entry name" value="TPR_16"/>
    <property type="match status" value="1"/>
</dbReference>
<feature type="domain" description="Protein SirB1 N-terminal" evidence="4">
    <location>
        <begin position="16"/>
        <end position="82"/>
    </location>
</feature>
<dbReference type="Pfam" id="PF13369">
    <property type="entry name" value="Transglut_core2"/>
    <property type="match status" value="1"/>
</dbReference>
<organism evidence="5">
    <name type="scientific">marine metagenome</name>
    <dbReference type="NCBI Taxonomy" id="408172"/>
    <lineage>
        <taxon>unclassified sequences</taxon>
        <taxon>metagenomes</taxon>
        <taxon>ecological metagenomes</taxon>
    </lineage>
</organism>
<evidence type="ECO:0000256" key="1">
    <source>
        <dbReference type="ARBA" id="ARBA00022737"/>
    </source>
</evidence>
<feature type="compositionally biased region" description="Polar residues" evidence="3">
    <location>
        <begin position="468"/>
        <end position="477"/>
    </location>
</feature>
<dbReference type="InterPro" id="IPR019734">
    <property type="entry name" value="TPR_rpt"/>
</dbReference>
<proteinExistence type="predicted"/>
<sequence length="477" mass="54192">KYRYTDQVDDQGIPINSDELFLHGMLKTKQGYCMNLSLLYLIIGDQLGLPLHGVGLPNHFFVRYGSGSDRINIETTESGATYPDSFYESRFGLKFNSKTPFFTQSLDKKQTLGAYLSNVGMVYYKISRPQKAIFYLKAATEINPLSIEAHNNLANIYGETRQRKLAVQQYQKALQADPNNASTLFNLGQTYIELSKPDRAIETFLQATQIEPFFIQAHQRLAKLYLEKEKHIGALLHLKQLIKANSNDISARISMGKIYTKLKIFSLAIKNLSQVKSRHPNNIETVEALAEAFYKKENFDRSITEYRHLLELDPKYLPAYIQLGWVHYRKEEFRMAIAWTRRGLKLGIKSSQLTTLASMNLGLYSWLNGDHSSAKKWYRGSLKERSSTILQGILNDLKETALLFPKHIEKDFFAGWIYMEAGEKDKALPHLNQFLTLAPDGELADEARTLIGQKLSPKFTEKPVAPNGGSSLSGEPS</sequence>
<dbReference type="InterPro" id="IPR032698">
    <property type="entry name" value="SirB1_N"/>
</dbReference>